<evidence type="ECO:0000256" key="3">
    <source>
        <dbReference type="ARBA" id="ARBA00040106"/>
    </source>
</evidence>
<dbReference type="InterPro" id="IPR007110">
    <property type="entry name" value="Ig-like_dom"/>
</dbReference>
<keyword evidence="10" id="KW-0675">Receptor</keyword>
<dbReference type="InterPro" id="IPR003599">
    <property type="entry name" value="Ig_sub"/>
</dbReference>
<comment type="subunit">
    <text evidence="6">Predominantly monomer of isoform CD22-beta. Also found as heterodimer of isoform CD22-beta and a shorter isoform. Interacts with PTPN6/SHP-1, LYN, SYK, PIK3R1/PIK3R2 and PLCG1 upon phosphorylation. Interacts with GRB2, INPP5D and SHC1 upon phosphorylation. May form a complex with INPP5D/SHIP, GRB2 and SHC1.</text>
</comment>
<proteinExistence type="predicted"/>
<evidence type="ECO:0000256" key="8">
    <source>
        <dbReference type="SAM" id="Phobius"/>
    </source>
</evidence>
<keyword evidence="8" id="KW-0472">Membrane</keyword>
<dbReference type="SUPFAM" id="SSF48726">
    <property type="entry name" value="Immunoglobulin"/>
    <property type="match status" value="6"/>
</dbReference>
<dbReference type="SMART" id="SM00409">
    <property type="entry name" value="IG"/>
    <property type="match status" value="7"/>
</dbReference>
<keyword evidence="1" id="KW-1015">Disulfide bond</keyword>
<evidence type="ECO:0000313" key="11">
    <source>
        <dbReference type="Proteomes" id="UP001174136"/>
    </source>
</evidence>
<feature type="domain" description="Ig-like" evidence="9">
    <location>
        <begin position="463"/>
        <end position="526"/>
    </location>
</feature>
<evidence type="ECO:0000256" key="5">
    <source>
        <dbReference type="ARBA" id="ARBA00045430"/>
    </source>
</evidence>
<dbReference type="PROSITE" id="PS50835">
    <property type="entry name" value="IG_LIKE"/>
    <property type="match status" value="5"/>
</dbReference>
<feature type="transmembrane region" description="Helical" evidence="8">
    <location>
        <begin position="888"/>
        <end position="909"/>
    </location>
</feature>
<dbReference type="InterPro" id="IPR013783">
    <property type="entry name" value="Ig-like_fold"/>
</dbReference>
<evidence type="ECO:0000259" key="9">
    <source>
        <dbReference type="PROSITE" id="PS50835"/>
    </source>
</evidence>
<comment type="caution">
    <text evidence="10">The sequence shown here is derived from an EMBL/GenBank/DDBJ whole genome shotgun (WGS) entry which is preliminary data.</text>
</comment>
<feature type="region of interest" description="Disordered" evidence="7">
    <location>
        <begin position="517"/>
        <end position="551"/>
    </location>
</feature>
<feature type="domain" description="Ig-like" evidence="9">
    <location>
        <begin position="531"/>
        <end position="613"/>
    </location>
</feature>
<reference evidence="10" key="1">
    <citation type="journal article" date="2023" name="Front. Mar. Sci.">
        <title>A new Merluccius polli reference genome to investigate the effects of global change in West African waters.</title>
        <authorList>
            <person name="Mateo J.L."/>
            <person name="Blanco-Fernandez C."/>
            <person name="Garcia-Vazquez E."/>
            <person name="Machado-Schiaffino G."/>
        </authorList>
    </citation>
    <scope>NUCLEOTIDE SEQUENCE</scope>
    <source>
        <strain evidence="10">C29</strain>
        <tissue evidence="10">Fin</tissue>
    </source>
</reference>
<dbReference type="PANTHER" id="PTHR46013">
    <property type="entry name" value="VASCULAR CELL ADHESION MOLECULE 1"/>
    <property type="match status" value="1"/>
</dbReference>
<comment type="function">
    <text evidence="5">Most highly expressed siglec (sialic acid-binding immunoglobulin-like lectin) on B-cells that plays a role in various aspects of B-cell biology including differentiation, antigen presentation, and trafficking to bone marrow. Binds to alpha 2,6-linked sialic acid residues of surface molecules such as CD22 itself, CD45 and IgM in a cis configuration. Can also bind to ligands on other cells as an adhesion molecule in a trans configuration. Acts as an inhibitory coreceptor on the surface of B-cells and inhibits B-cell receptor induced signaling, characterized by inhibition of the calcium mobilization and cellular activation. Mechanistically, the immunoreceptor tyrosine-based inhibitory motif domain is phosphorylated by the Src kinase LYN, which in turn leads to the recruitment of the protein tyrosine phosphatase 1/PTPN6, leading to the negative regulation of BCR signaling. If this negative signaling from is of sufficient strength, apoptosis of the B-cell can be induced.</text>
</comment>
<dbReference type="Pfam" id="PF13895">
    <property type="entry name" value="Ig_2"/>
    <property type="match status" value="2"/>
</dbReference>
<feature type="domain" description="Ig-like" evidence="9">
    <location>
        <begin position="705"/>
        <end position="789"/>
    </location>
</feature>
<evidence type="ECO:0000256" key="6">
    <source>
        <dbReference type="ARBA" id="ARBA00046458"/>
    </source>
</evidence>
<evidence type="ECO:0000256" key="2">
    <source>
        <dbReference type="ARBA" id="ARBA00023319"/>
    </source>
</evidence>
<evidence type="ECO:0000256" key="1">
    <source>
        <dbReference type="ARBA" id="ARBA00023157"/>
    </source>
</evidence>
<feature type="region of interest" description="Disordered" evidence="7">
    <location>
        <begin position="1011"/>
        <end position="1031"/>
    </location>
</feature>
<protein>
    <recommendedName>
        <fullName evidence="3">B-cell receptor CD22</fullName>
    </recommendedName>
    <alternativeName>
        <fullName evidence="4">Sialic acid-binding Ig-like lectin 2</fullName>
    </alternativeName>
</protein>
<keyword evidence="11" id="KW-1185">Reference proteome</keyword>
<organism evidence="10 11">
    <name type="scientific">Merluccius polli</name>
    <name type="common">Benguela hake</name>
    <name type="synonym">Merluccius cadenati</name>
    <dbReference type="NCBI Taxonomy" id="89951"/>
    <lineage>
        <taxon>Eukaryota</taxon>
        <taxon>Metazoa</taxon>
        <taxon>Chordata</taxon>
        <taxon>Craniata</taxon>
        <taxon>Vertebrata</taxon>
        <taxon>Euteleostomi</taxon>
        <taxon>Actinopterygii</taxon>
        <taxon>Neopterygii</taxon>
        <taxon>Teleostei</taxon>
        <taxon>Neoteleostei</taxon>
        <taxon>Acanthomorphata</taxon>
        <taxon>Zeiogadaria</taxon>
        <taxon>Gadariae</taxon>
        <taxon>Gadiformes</taxon>
        <taxon>Gadoidei</taxon>
        <taxon>Merlucciidae</taxon>
        <taxon>Merluccius</taxon>
    </lineage>
</organism>
<dbReference type="InterPro" id="IPR036179">
    <property type="entry name" value="Ig-like_dom_sf"/>
</dbReference>
<dbReference type="SMART" id="SM00408">
    <property type="entry name" value="IGc2"/>
    <property type="match status" value="5"/>
</dbReference>
<keyword evidence="8" id="KW-1133">Transmembrane helix</keyword>
<dbReference type="InterPro" id="IPR003598">
    <property type="entry name" value="Ig_sub2"/>
</dbReference>
<gene>
    <name evidence="10" type="primary">CD22_31</name>
    <name evidence="10" type="ORF">N1851_026335</name>
</gene>
<evidence type="ECO:0000256" key="4">
    <source>
        <dbReference type="ARBA" id="ARBA00041781"/>
    </source>
</evidence>
<dbReference type="EMBL" id="JAOPHQ010004877">
    <property type="protein sequence ID" value="KAK0137466.1"/>
    <property type="molecule type" value="Genomic_DNA"/>
</dbReference>
<dbReference type="InterPro" id="IPR056386">
    <property type="entry name" value="Ig_CD22"/>
</dbReference>
<evidence type="ECO:0000313" key="10">
    <source>
        <dbReference type="EMBL" id="KAK0137466.1"/>
    </source>
</evidence>
<evidence type="ECO:0000256" key="7">
    <source>
        <dbReference type="SAM" id="MobiDB-lite"/>
    </source>
</evidence>
<dbReference type="Pfam" id="PF13927">
    <property type="entry name" value="Ig_3"/>
    <property type="match status" value="3"/>
</dbReference>
<name>A0AA47NT34_MERPO</name>
<dbReference type="Pfam" id="PF24518">
    <property type="entry name" value="Ig_CD22"/>
    <property type="match status" value="1"/>
</dbReference>
<sequence>MQIVLNTAVEKNAVQGPSVMENEDQRPDSAEYKFRFITNQPDGKHTGDPGVTLSVTALQGYGEWGVTYTSSNVCALRGSTVEISCTYRYPKEQDGQDTTVQKTLWLTKTDGDEYVDLQSDTDAGRVEYSCGENSCTWYSCNGKCTLRIRDLRLSDSAEFKFRFTTNHLKGKYTGESGVTLSVTDLQVKVFPDPTHPTVAELECHSTCRLAGPYIWTRSGQSVGGGRSYRVDIGSEDIYSCAVEGYEHLHSPPVCKSTPQCTDIMPGSEITTFFMANRARYGDWRVTYTSSNVCALRGSTVEISCTYRYPKEQDGRDTTVQKTLWLTKTDGDEYVDLQSDTDYAGRVEYSCTGNSCNGKSTLRIRDLRLSDSAEFKFRFTTNHLKGKYTGDPGVTLSVTDLQVKVFPDPTHPTLAELECHSMCGLAGPYIWTRSGQSVGRGRSYRCVSPLHSALTSCQDALKTPSVTVRPSGEIEEGSSVTLSCSSDANPAAKYTWFKVNTDNSSRYMNQGQQLVFGPIKSSDSGQYQSNGPKHTSVTSSPSGGVKEGSSVTLSCSSDANPAAKYTWFKDNTVYRDMNQRQQLVFGPIKSSDSGKYRCEAKNELGNNSASFSIDVKYGPKHTSVISSPSGGVKEGSSVTLSCSSDANPAAKYTWFKDSTVYRYMNQRQQLVFGPIQSSDSGKYRCEAKNELGTKSASISINVKYGPKHTSVTSSPSGGVKEGSSVTLSCSSDANPAANYTWFKDNTDNSSRYMNQRQQLVFGPIKSSDSGEYLCEAKNELGNKSASIYIDVKYGPKHTSVTSSPSGGVKEGSSVTLSCSSDANPAAKYTWFKEHEDPVIESGQNYTITDITSELGGNYYCQAHNAIGRHNSTFLSINVTETYQQMTTTVGTIGSVAALLAIILLLIPFLWMRRKRASRKASALGPDIAEEPLPVPVYGNVLALTNRAAPAAQREPIEQQDDLHYASIHVSRSENQEVPRCSAGSRVQSDQTDEVLYSVVKFKIPNAVPEGCDQAETGETSELYSTVKKHPRV</sequence>
<feature type="domain" description="Ig-like" evidence="9">
    <location>
        <begin position="618"/>
        <end position="698"/>
    </location>
</feature>
<dbReference type="PANTHER" id="PTHR46013:SF4">
    <property type="entry name" value="B-CELL RECEPTOR CD22-RELATED"/>
    <property type="match status" value="1"/>
</dbReference>
<keyword evidence="2" id="KW-0393">Immunoglobulin domain</keyword>
<feature type="domain" description="Ig-like" evidence="9">
    <location>
        <begin position="794"/>
        <end position="878"/>
    </location>
</feature>
<dbReference type="Proteomes" id="UP001174136">
    <property type="component" value="Unassembled WGS sequence"/>
</dbReference>
<dbReference type="Gene3D" id="2.60.40.10">
    <property type="entry name" value="Immunoglobulins"/>
    <property type="match status" value="7"/>
</dbReference>
<accession>A0AA47NT34</accession>
<keyword evidence="8" id="KW-0812">Transmembrane</keyword>
<dbReference type="AlphaFoldDB" id="A0AA47NT34"/>
<feature type="compositionally biased region" description="Polar residues" evidence="7">
    <location>
        <begin position="520"/>
        <end position="541"/>
    </location>
</feature>
<dbReference type="CDD" id="cd00096">
    <property type="entry name" value="Ig"/>
    <property type="match status" value="2"/>
</dbReference>
<dbReference type="FunFam" id="2.60.40.10:FF:000032">
    <property type="entry name" value="palladin isoform X1"/>
    <property type="match status" value="2"/>
</dbReference>